<dbReference type="InterPro" id="IPR023996">
    <property type="entry name" value="TonB-dep_OMP_SusC/RagA"/>
</dbReference>
<dbReference type="Proteomes" id="UP000284205">
    <property type="component" value="Unassembled WGS sequence"/>
</dbReference>
<dbReference type="EMBL" id="CZAI01000008">
    <property type="protein sequence ID" value="CUP84424.1"/>
    <property type="molecule type" value="Genomic_DNA"/>
</dbReference>
<evidence type="ECO:0000256" key="4">
    <source>
        <dbReference type="ARBA" id="ARBA00022496"/>
    </source>
</evidence>
<keyword evidence="3 10" id="KW-1134">Transmembrane beta strand</keyword>
<evidence type="ECO:0000256" key="7">
    <source>
        <dbReference type="ARBA" id="ARBA00023077"/>
    </source>
</evidence>
<keyword evidence="6" id="KW-0408">Iron</keyword>
<evidence type="ECO:0000259" key="12">
    <source>
        <dbReference type="Pfam" id="PF00593"/>
    </source>
</evidence>
<keyword evidence="2 10" id="KW-0813">Transport</keyword>
<dbReference type="SUPFAM" id="SSF56935">
    <property type="entry name" value="Porins"/>
    <property type="match status" value="1"/>
</dbReference>
<keyword evidence="9 10" id="KW-0998">Cell outer membrane</keyword>
<dbReference type="Pfam" id="PF13715">
    <property type="entry name" value="CarbopepD_reg_2"/>
    <property type="match status" value="1"/>
</dbReference>
<dbReference type="InterPro" id="IPR000531">
    <property type="entry name" value="Beta-barrel_TonB"/>
</dbReference>
<evidence type="ECO:0000313" key="18">
    <source>
        <dbReference type="EMBL" id="UVQ96970.1"/>
    </source>
</evidence>
<feature type="domain" description="Secretin/TonB short N-terminal" evidence="13">
    <location>
        <begin position="71"/>
        <end position="121"/>
    </location>
</feature>
<evidence type="ECO:0000313" key="19">
    <source>
        <dbReference type="Proteomes" id="UP000095657"/>
    </source>
</evidence>
<accession>A0A174RG88</accession>
<comment type="similarity">
    <text evidence="10 11">Belongs to the TonB-dependent receptor family.</text>
</comment>
<dbReference type="Pfam" id="PF07715">
    <property type="entry name" value="Plug"/>
    <property type="match status" value="1"/>
</dbReference>
<dbReference type="Gene3D" id="2.60.40.1120">
    <property type="entry name" value="Carboxypeptidase-like, regulatory domain"/>
    <property type="match status" value="1"/>
</dbReference>
<dbReference type="EMBL" id="QSJD01000013">
    <property type="protein sequence ID" value="RHD48608.1"/>
    <property type="molecule type" value="Genomic_DNA"/>
</dbReference>
<dbReference type="EMBL" id="QRUO01000015">
    <property type="protein sequence ID" value="RGR68836.1"/>
    <property type="molecule type" value="Genomic_DNA"/>
</dbReference>
<dbReference type="InterPro" id="IPR008969">
    <property type="entry name" value="CarboxyPept-like_regulatory"/>
</dbReference>
<dbReference type="InterPro" id="IPR036942">
    <property type="entry name" value="Beta-barrel_TonB_sf"/>
</dbReference>
<proteinExistence type="inferred from homology"/>
<evidence type="ECO:0000313" key="15">
    <source>
        <dbReference type="EMBL" id="CUP84424.1"/>
    </source>
</evidence>
<dbReference type="NCBIfam" id="TIGR04056">
    <property type="entry name" value="OMP_RagA_SusC"/>
    <property type="match status" value="1"/>
</dbReference>
<dbReference type="InterPro" id="IPR037066">
    <property type="entry name" value="Plug_dom_sf"/>
</dbReference>
<evidence type="ECO:0000256" key="1">
    <source>
        <dbReference type="ARBA" id="ARBA00004571"/>
    </source>
</evidence>
<reference evidence="18" key="3">
    <citation type="submission" date="2022-08" db="EMBL/GenBank/DDBJ databases">
        <title>Genome Sequencing of Bacteroides fragilis Group Isolates with Nanopore Technology.</title>
        <authorList>
            <person name="Tisza M.J."/>
            <person name="Smith D."/>
            <person name="Dekker J.P."/>
        </authorList>
    </citation>
    <scope>NUCLEOTIDE SEQUENCE</scope>
    <source>
        <strain evidence="18">BFG-474</strain>
    </source>
</reference>
<dbReference type="Gene3D" id="2.40.170.20">
    <property type="entry name" value="TonB-dependent receptor, beta-barrel domain"/>
    <property type="match status" value="1"/>
</dbReference>
<keyword evidence="18" id="KW-0675">Receptor</keyword>
<feature type="domain" description="TonB-dependent receptor-like beta-barrel" evidence="12">
    <location>
        <begin position="535"/>
        <end position="901"/>
    </location>
</feature>
<evidence type="ECO:0000313" key="17">
    <source>
        <dbReference type="EMBL" id="RHD48608.1"/>
    </source>
</evidence>
<feature type="domain" description="TonB-dependent receptor plug" evidence="14">
    <location>
        <begin position="214"/>
        <end position="340"/>
    </location>
</feature>
<evidence type="ECO:0000256" key="8">
    <source>
        <dbReference type="ARBA" id="ARBA00023136"/>
    </source>
</evidence>
<dbReference type="NCBIfam" id="TIGR04057">
    <property type="entry name" value="SusC_RagA_signa"/>
    <property type="match status" value="1"/>
</dbReference>
<reference evidence="15 19" key="1">
    <citation type="submission" date="2015-09" db="EMBL/GenBank/DDBJ databases">
        <authorList>
            <consortium name="Pathogen Informatics"/>
        </authorList>
    </citation>
    <scope>NUCLEOTIDE SEQUENCE [LARGE SCALE GENOMIC DNA]</scope>
    <source>
        <strain evidence="15 19">2789STDY5834880</strain>
    </source>
</reference>
<dbReference type="AlphaFoldDB" id="A0A174RG88"/>
<dbReference type="InterPro" id="IPR039426">
    <property type="entry name" value="TonB-dep_rcpt-like"/>
</dbReference>
<dbReference type="SUPFAM" id="SSF49464">
    <property type="entry name" value="Carboxypeptidase regulatory domain-like"/>
    <property type="match status" value="1"/>
</dbReference>
<keyword evidence="4" id="KW-0406">Ion transport</keyword>
<dbReference type="GO" id="GO:0006826">
    <property type="term" value="P:iron ion transport"/>
    <property type="evidence" value="ECO:0007669"/>
    <property type="project" value="UniProtKB-KW"/>
</dbReference>
<dbReference type="Pfam" id="PF00593">
    <property type="entry name" value="TonB_dep_Rec_b-barrel"/>
    <property type="match status" value="1"/>
</dbReference>
<dbReference type="Pfam" id="PF07660">
    <property type="entry name" value="STN"/>
    <property type="match status" value="1"/>
</dbReference>
<evidence type="ECO:0000259" key="13">
    <source>
        <dbReference type="Pfam" id="PF07660"/>
    </source>
</evidence>
<dbReference type="STRING" id="47678.ERS852494_03208"/>
<sequence>MNNKLFISHKNTHLRFYNFILSTKKSYSVFLISCICFFFSTNPLIAQSVSLNFNNASYEQIFNTIEQKTGYKFVYNTQEINKHSLRSITIKDKNIETVLNELFKNTDISYRISNKHIALFKQVTRKITGTVTDQTGEPIIGANVLVKGAKTGVITDFEGKFTLSVTDNSILIISYLGYVTQNVSVKGQTHFKITLKEDTQSLDEVVVVGYGVQKKRDLTGAISSVKMSDTPIGTFSTTAHALAGKAAGLQVTQSSAQVGGGAKFRIRGETSINAGNDPLFIIDGFPVSASSTLDSEKNFYKTGTVDNILSSINPNDIESIEVLKDASATAIYGSRAGHGVIIITTKRGKTGKAKVTYSGNLSVQTIKNNYKMLNGKQYRIHRNMYLYEKWLKETGQGIYADYITDTSSKTYTPRYTDEEIATAQTTDWLDEVTRTGMQQSHNVSLTGGSEKTQYAASLNYFTQKGVVKNNAMDRFTMKVNLDQELSKYIKTGFSLHLSRNQYDNSSLGDNDFENAGIISSALRFDPSVPVRDENGDYSIFPDMAQYPNPISLLEVTDKTTSDRVLVNGYLQAEPIKGLTLKANLGVDRRYDKNKSYVPNTTVAGAAKGGIANILQRDNIDYLMELTANYTKDFGNHSLTALVGYSYQQFNQESVYAGNEDFSTDGFLYNNLQAGAGTKPYVNSSARKSALGSYFARANYSYLGKYLLTVTVRADGESNFHPDYRWGYFPSVSAGWRFSDEDFMKPLSSILSNGKLRASYGQTGNSNIGNYMTDSYGVVSGWVFGNDGYMGTAITKRGNKKLTWETTSEFNIGLDLGFFDNRISLSMEYYNRIISDLLVSNKSLPAYNEINTIAANIGKTQGRGFELTLSTVNIMNKDWTWSTDFTFYTFKDNWYERDPNWKPAAYESKKDPIRSYYSYVSDGLLQVGEKAPAWQPTLVPGQIKLKNLYDTGTSPNVLDQYDKVNLGSQDPKCTLGLNNTLRYKNLDFNIYFYGEIGRLRGASYYDAWIVGLGNSLTNVSQQSLHSYTNANQNTTVPNLIESAYDFGDYYHKKINYLRCRNITLGYTIPVSKSIANSVRISANVSNPFVFTNWNGVDPETDTGNFSYPNVTSFSFGIDISF</sequence>
<comment type="subcellular location">
    <subcellularLocation>
        <location evidence="1 10">Cell outer membrane</location>
        <topology evidence="1 10">Multi-pass membrane protein</topology>
    </subcellularLocation>
</comment>
<dbReference type="InterPro" id="IPR011662">
    <property type="entry name" value="Secretin/TonB_short_N"/>
</dbReference>
<evidence type="ECO:0000256" key="6">
    <source>
        <dbReference type="ARBA" id="ARBA00023004"/>
    </source>
</evidence>
<dbReference type="InterPro" id="IPR023997">
    <property type="entry name" value="TonB-dep_OMP_SusC/RagA_CS"/>
</dbReference>
<dbReference type="GO" id="GO:0009279">
    <property type="term" value="C:cell outer membrane"/>
    <property type="evidence" value="ECO:0007669"/>
    <property type="project" value="UniProtKB-SubCell"/>
</dbReference>
<dbReference type="EMBL" id="CP103166">
    <property type="protein sequence ID" value="UVQ96970.1"/>
    <property type="molecule type" value="Genomic_DNA"/>
</dbReference>
<dbReference type="PROSITE" id="PS52016">
    <property type="entry name" value="TONB_DEPENDENT_REC_3"/>
    <property type="match status" value="1"/>
</dbReference>
<keyword evidence="4" id="KW-0410">Iron transport</keyword>
<reference evidence="20 21" key="2">
    <citation type="submission" date="2018-08" db="EMBL/GenBank/DDBJ databases">
        <title>A genome reference for cultivated species of the human gut microbiota.</title>
        <authorList>
            <person name="Zou Y."/>
            <person name="Xue W."/>
            <person name="Luo G."/>
        </authorList>
    </citation>
    <scope>NUCLEOTIDE SEQUENCE [LARGE SCALE GENOMIC DNA]</scope>
    <source>
        <strain evidence="16 20">AF24-29LB</strain>
        <strain evidence="17 21">AM31-16AC</strain>
    </source>
</reference>
<dbReference type="Proteomes" id="UP001060260">
    <property type="component" value="Chromosome"/>
</dbReference>
<evidence type="ECO:0000256" key="3">
    <source>
        <dbReference type="ARBA" id="ARBA00022452"/>
    </source>
</evidence>
<dbReference type="Gene3D" id="2.170.130.10">
    <property type="entry name" value="TonB-dependent receptor, plug domain"/>
    <property type="match status" value="1"/>
</dbReference>
<keyword evidence="8 10" id="KW-0472">Membrane</keyword>
<evidence type="ECO:0000256" key="11">
    <source>
        <dbReference type="RuleBase" id="RU003357"/>
    </source>
</evidence>
<dbReference type="RefSeq" id="WP_055173008.1">
    <property type="nucleotide sequence ID" value="NZ_CZAI01000008.1"/>
</dbReference>
<dbReference type="Proteomes" id="UP000095657">
    <property type="component" value="Unassembled WGS sequence"/>
</dbReference>
<keyword evidence="5 10" id="KW-0812">Transmembrane</keyword>
<dbReference type="InterPro" id="IPR012910">
    <property type="entry name" value="Plug_dom"/>
</dbReference>
<organism evidence="15 19">
    <name type="scientific">Bacteroides caccae</name>
    <dbReference type="NCBI Taxonomy" id="47678"/>
    <lineage>
        <taxon>Bacteria</taxon>
        <taxon>Pseudomonadati</taxon>
        <taxon>Bacteroidota</taxon>
        <taxon>Bacteroidia</taxon>
        <taxon>Bacteroidales</taxon>
        <taxon>Bacteroidaceae</taxon>
        <taxon>Bacteroides</taxon>
    </lineage>
</organism>
<gene>
    <name evidence="15" type="primary">frrG_2</name>
    <name evidence="17" type="ORF">DW794_10100</name>
    <name evidence="16" type="ORF">DWY26_15110</name>
    <name evidence="15" type="ORF">ERS852494_03208</name>
    <name evidence="18" type="ORF">NXW23_00750</name>
</gene>
<keyword evidence="7 11" id="KW-0798">TonB box</keyword>
<evidence type="ECO:0000256" key="5">
    <source>
        <dbReference type="ARBA" id="ARBA00022692"/>
    </source>
</evidence>
<evidence type="ECO:0000313" key="21">
    <source>
        <dbReference type="Proteomes" id="UP000284689"/>
    </source>
</evidence>
<dbReference type="FunFam" id="2.60.40.1120:FF:000003">
    <property type="entry name" value="Outer membrane protein Omp121"/>
    <property type="match status" value="1"/>
</dbReference>
<evidence type="ECO:0000313" key="16">
    <source>
        <dbReference type="EMBL" id="RGR68836.1"/>
    </source>
</evidence>
<dbReference type="Gene3D" id="3.55.50.30">
    <property type="match status" value="1"/>
</dbReference>
<evidence type="ECO:0000256" key="10">
    <source>
        <dbReference type="PROSITE-ProRule" id="PRU01360"/>
    </source>
</evidence>
<name>A0A174RG88_9BACE</name>
<dbReference type="Proteomes" id="UP000284689">
    <property type="component" value="Unassembled WGS sequence"/>
</dbReference>
<evidence type="ECO:0000256" key="9">
    <source>
        <dbReference type="ARBA" id="ARBA00023237"/>
    </source>
</evidence>
<evidence type="ECO:0000313" key="20">
    <source>
        <dbReference type="Proteomes" id="UP000284205"/>
    </source>
</evidence>
<protein>
    <submittedName>
        <fullName evidence="15">Putative outer membrane protein</fullName>
    </submittedName>
    <submittedName>
        <fullName evidence="16">SusC/RagA family TonB-linked outer membrane protein</fullName>
    </submittedName>
    <submittedName>
        <fullName evidence="18">TonB-dependent receptor</fullName>
    </submittedName>
</protein>
<evidence type="ECO:0000256" key="2">
    <source>
        <dbReference type="ARBA" id="ARBA00022448"/>
    </source>
</evidence>
<evidence type="ECO:0000259" key="14">
    <source>
        <dbReference type="Pfam" id="PF07715"/>
    </source>
</evidence>